<dbReference type="OrthoDB" id="2339329at2"/>
<dbReference type="PROSITE" id="PS00572">
    <property type="entry name" value="GLYCOSYL_HYDROL_F1_1"/>
    <property type="match status" value="1"/>
</dbReference>
<dbReference type="GO" id="GO:0008422">
    <property type="term" value="F:beta-glucosidase activity"/>
    <property type="evidence" value="ECO:0007669"/>
    <property type="project" value="TreeGrafter"/>
</dbReference>
<dbReference type="PRINTS" id="PR00131">
    <property type="entry name" value="GLHYDRLASE1"/>
</dbReference>
<evidence type="ECO:0000313" key="7">
    <source>
        <dbReference type="EMBL" id="SDN27541.1"/>
    </source>
</evidence>
<dbReference type="AlphaFoldDB" id="A0A1H0A2U8"/>
<dbReference type="FunFam" id="3.20.20.80:FF:000004">
    <property type="entry name" value="Beta-glucosidase 6-phospho-beta-glucosidase"/>
    <property type="match status" value="1"/>
</dbReference>
<keyword evidence="3 6" id="KW-0326">Glycosidase</keyword>
<evidence type="ECO:0000256" key="3">
    <source>
        <dbReference type="ARBA" id="ARBA00023295"/>
    </source>
</evidence>
<evidence type="ECO:0000313" key="8">
    <source>
        <dbReference type="Proteomes" id="UP000187651"/>
    </source>
</evidence>
<dbReference type="SUPFAM" id="SSF51445">
    <property type="entry name" value="(Trans)glycosidases"/>
    <property type="match status" value="1"/>
</dbReference>
<dbReference type="PANTHER" id="PTHR10353">
    <property type="entry name" value="GLYCOSYL HYDROLASE"/>
    <property type="match status" value="1"/>
</dbReference>
<dbReference type="Proteomes" id="UP000187651">
    <property type="component" value="Unassembled WGS sequence"/>
</dbReference>
<evidence type="ECO:0000256" key="4">
    <source>
        <dbReference type="PROSITE-ProRule" id="PRU10055"/>
    </source>
</evidence>
<reference evidence="8" key="1">
    <citation type="submission" date="2016-10" db="EMBL/GenBank/DDBJ databases">
        <authorList>
            <person name="Varghese N."/>
            <person name="Submissions S."/>
        </authorList>
    </citation>
    <scope>NUCLEOTIDE SEQUENCE [LARGE SCALE GENOMIC DNA]</scope>
    <source>
        <strain evidence="8">M83</strain>
    </source>
</reference>
<accession>A0A1H0A2U8</accession>
<feature type="active site" description="Nucleophile" evidence="4">
    <location>
        <position position="367"/>
    </location>
</feature>
<dbReference type="InterPro" id="IPR033132">
    <property type="entry name" value="GH_1_N_CS"/>
</dbReference>
<evidence type="ECO:0000256" key="1">
    <source>
        <dbReference type="ARBA" id="ARBA00010838"/>
    </source>
</evidence>
<dbReference type="Gene3D" id="3.20.20.80">
    <property type="entry name" value="Glycosidases"/>
    <property type="match status" value="1"/>
</dbReference>
<dbReference type="PROSITE" id="PS00653">
    <property type="entry name" value="GLYCOSYL_HYDROL_F1_2"/>
    <property type="match status" value="1"/>
</dbReference>
<dbReference type="RefSeq" id="WP_074522262.1">
    <property type="nucleotide sequence ID" value="NZ_FNHZ01000010.1"/>
</dbReference>
<protein>
    <submittedName>
        <fullName evidence="7">6-phospho-beta-glucosidase</fullName>
    </submittedName>
</protein>
<evidence type="ECO:0000256" key="6">
    <source>
        <dbReference type="RuleBase" id="RU004468"/>
    </source>
</evidence>
<keyword evidence="2 6" id="KW-0378">Hydrolase</keyword>
<dbReference type="InterPro" id="IPR017853">
    <property type="entry name" value="GH"/>
</dbReference>
<dbReference type="InterPro" id="IPR001360">
    <property type="entry name" value="Glyco_hydro_1"/>
</dbReference>
<evidence type="ECO:0000256" key="2">
    <source>
        <dbReference type="ARBA" id="ARBA00022801"/>
    </source>
</evidence>
<organism evidence="7 8">
    <name type="scientific">Lachnospira pectinoschiza</name>
    <dbReference type="NCBI Taxonomy" id="28052"/>
    <lineage>
        <taxon>Bacteria</taxon>
        <taxon>Bacillati</taxon>
        <taxon>Bacillota</taxon>
        <taxon>Clostridia</taxon>
        <taxon>Lachnospirales</taxon>
        <taxon>Lachnospiraceae</taxon>
        <taxon>Lachnospira</taxon>
    </lineage>
</organism>
<dbReference type="InterPro" id="IPR018120">
    <property type="entry name" value="Glyco_hydro_1_AS"/>
</dbReference>
<dbReference type="EMBL" id="FNHZ01000010">
    <property type="protein sequence ID" value="SDN27541.1"/>
    <property type="molecule type" value="Genomic_DNA"/>
</dbReference>
<proteinExistence type="inferred from homology"/>
<dbReference type="GO" id="GO:0016052">
    <property type="term" value="P:carbohydrate catabolic process"/>
    <property type="evidence" value="ECO:0007669"/>
    <property type="project" value="TreeGrafter"/>
</dbReference>
<dbReference type="GO" id="GO:0005829">
    <property type="term" value="C:cytosol"/>
    <property type="evidence" value="ECO:0007669"/>
    <property type="project" value="TreeGrafter"/>
</dbReference>
<gene>
    <name evidence="7" type="ORF">SAMN05216544_2309</name>
</gene>
<evidence type="ECO:0000256" key="5">
    <source>
        <dbReference type="RuleBase" id="RU003690"/>
    </source>
</evidence>
<dbReference type="PANTHER" id="PTHR10353:SF136">
    <property type="entry name" value="ARYL-PHOSPHO-BETA-D-GLUCOSIDASE BGLC"/>
    <property type="match status" value="1"/>
</dbReference>
<dbReference type="Pfam" id="PF00232">
    <property type="entry name" value="Glyco_hydro_1"/>
    <property type="match status" value="1"/>
</dbReference>
<comment type="similarity">
    <text evidence="1 5">Belongs to the glycosyl hydrolase 1 family.</text>
</comment>
<name>A0A1H0A2U8_9FIRM</name>
<sequence>MFYKNLKDFPTDFLWGASTSAYQVEGAWNEDGKGMSIQDTHTPPEGITDFKIASDHYHHMEEDVALMAELGLKAYRFSISWARILPKGRGAVNEAGIQFYDRLLDELHKYSIEPIVTMYHFDLPLALYENGGWENRETIDAFEEYARILFERFGSKVNYWLTINEQNVMINHPAAMNPGKVPNKKELYQQCHNMFVASAKATLLLRKMCPNAKIGPAPNIIAVYPEKCNPSDALAADMWEAIRCWLYYDIAVYGRYTPSVWSYLTEKGYEPEIFDGDMDLIAKAKPDFLGLNYYATATVSAPKNDGHDCQPRNGDQQVMVGEEGLYRAAQNPHLQQTKYGWLIDPIGLRVTLERVYNRYHMPILITENGLGTHDVLTEDGKVHDDYRIDYLSDHFKQAQLAITDGVDLIGYCPWAFIDLVSTHQGYNKRYGFVYVDRTEDDLKEMKRIKKDSFDWYKKLIEENAKNL</sequence>
<keyword evidence="8" id="KW-1185">Reference proteome</keyword>